<organism evidence="2">
    <name type="scientific">Cladocopium goreaui</name>
    <dbReference type="NCBI Taxonomy" id="2562237"/>
    <lineage>
        <taxon>Eukaryota</taxon>
        <taxon>Sar</taxon>
        <taxon>Alveolata</taxon>
        <taxon>Dinophyceae</taxon>
        <taxon>Suessiales</taxon>
        <taxon>Symbiodiniaceae</taxon>
        <taxon>Cladocopium</taxon>
    </lineage>
</organism>
<reference evidence="3" key="2">
    <citation type="submission" date="2024-04" db="EMBL/GenBank/DDBJ databases">
        <authorList>
            <person name="Chen Y."/>
            <person name="Shah S."/>
            <person name="Dougan E. K."/>
            <person name="Thang M."/>
            <person name="Chan C."/>
        </authorList>
    </citation>
    <scope>NUCLEOTIDE SEQUENCE [LARGE SCALE GENOMIC DNA]</scope>
</reference>
<feature type="compositionally biased region" description="Polar residues" evidence="1">
    <location>
        <begin position="256"/>
        <end position="265"/>
    </location>
</feature>
<evidence type="ECO:0000313" key="3">
    <source>
        <dbReference type="EMBL" id="CAL1149067.1"/>
    </source>
</evidence>
<reference evidence="2" key="1">
    <citation type="submission" date="2022-10" db="EMBL/GenBank/DDBJ databases">
        <authorList>
            <person name="Chen Y."/>
            <person name="Dougan E. K."/>
            <person name="Chan C."/>
            <person name="Rhodes N."/>
            <person name="Thang M."/>
        </authorList>
    </citation>
    <scope>NUCLEOTIDE SEQUENCE</scope>
</reference>
<dbReference type="Proteomes" id="UP001152797">
    <property type="component" value="Unassembled WGS sequence"/>
</dbReference>
<dbReference type="EMBL" id="CAMXCT020002109">
    <property type="protein sequence ID" value="CAL1149067.1"/>
    <property type="molecule type" value="Genomic_DNA"/>
</dbReference>
<comment type="caution">
    <text evidence="2">The sequence shown here is derived from an EMBL/GenBank/DDBJ whole genome shotgun (WGS) entry which is preliminary data.</text>
</comment>
<protein>
    <submittedName>
        <fullName evidence="2">Uncharacterized protein</fullName>
    </submittedName>
</protein>
<accession>A0A9P1G367</accession>
<feature type="compositionally biased region" description="Basic and acidic residues" evidence="1">
    <location>
        <begin position="357"/>
        <end position="371"/>
    </location>
</feature>
<feature type="compositionally biased region" description="Polar residues" evidence="1">
    <location>
        <begin position="169"/>
        <end position="181"/>
    </location>
</feature>
<evidence type="ECO:0000313" key="4">
    <source>
        <dbReference type="Proteomes" id="UP001152797"/>
    </source>
</evidence>
<gene>
    <name evidence="2" type="ORF">C1SCF055_LOCUS22221</name>
</gene>
<evidence type="ECO:0000313" key="2">
    <source>
        <dbReference type="EMBL" id="CAI3995692.1"/>
    </source>
</evidence>
<dbReference type="EMBL" id="CAMXCT010002109">
    <property type="protein sequence ID" value="CAI3995692.1"/>
    <property type="molecule type" value="Genomic_DNA"/>
</dbReference>
<proteinExistence type="predicted"/>
<feature type="region of interest" description="Disordered" evidence="1">
    <location>
        <begin position="152"/>
        <end position="187"/>
    </location>
</feature>
<keyword evidence="4" id="KW-1185">Reference proteome</keyword>
<evidence type="ECO:0000256" key="1">
    <source>
        <dbReference type="SAM" id="MobiDB-lite"/>
    </source>
</evidence>
<name>A0A9P1G367_9DINO</name>
<feature type="region of interest" description="Disordered" evidence="1">
    <location>
        <begin position="237"/>
        <end position="265"/>
    </location>
</feature>
<dbReference type="AlphaFoldDB" id="A0A9P1G367"/>
<feature type="region of interest" description="Disordered" evidence="1">
    <location>
        <begin position="339"/>
        <end position="372"/>
    </location>
</feature>
<sequence length="443" mass="48291">MSDGSDDEGTEPTDVRMFIQAFHDEPRMKSVGMTVLIDQSGHLFGKKKCSIKDLIVNKEVLLAVVKALGDRPRVSAYTLQDALLGFYTEAKLYPSGVFSEIPAVQDWALKQAIGIKKLVSRLRRLMKRSSTSKHRKLTEVKAIARRSGWCKESDERASLGDPDDLEELASSSTTTPGSSEVSLASGSTGLAGSKLERVIQQLKDIKLRWETPAPVMAPPDQTPGKMTAMNCVTVDSSDEEGLVSHEHGDPPAPASSVDSKNSTLSPSQRVAQFLLAKKNARLVAAKAAVGNPEKTPDPGSDTNPYVLPDHVLQTMGKISSPPTAFSLKSQYVQEVSKARAASGVEPSEDEEVQAADTKQDVKEKDTVKGDDTNSWNYNAVRSAYIKEIRERDGLSFAEAKTSWDNSDQKCEYLGSVSVSELKRRKFIAKGVSENPWAKGKFSK</sequence>
<dbReference type="EMBL" id="CAMXCT030002109">
    <property type="protein sequence ID" value="CAL4783004.1"/>
    <property type="molecule type" value="Genomic_DNA"/>
</dbReference>